<evidence type="ECO:0000259" key="1">
    <source>
        <dbReference type="Pfam" id="PF12680"/>
    </source>
</evidence>
<dbReference type="InterPro" id="IPR011721">
    <property type="entry name" value="CHP02096"/>
</dbReference>
<reference evidence="2" key="1">
    <citation type="journal article" date="2013" name="Genome Biol.">
        <title>Comparative genomics of the core and accessory genomes of 48 Sinorhizobium strains comprising five genospecies.</title>
        <authorList>
            <person name="Sugawara M."/>
            <person name="Epstein B."/>
            <person name="Badgley B.D."/>
            <person name="Unno T."/>
            <person name="Xu L."/>
            <person name="Reese J."/>
            <person name="Gyaneshwar P."/>
            <person name="Denny R."/>
            <person name="Mudge J."/>
            <person name="Bharti A.K."/>
            <person name="Farmer A.D."/>
            <person name="May G.D."/>
            <person name="Woodward J.E."/>
            <person name="Medigue C."/>
            <person name="Vallenet D."/>
            <person name="Lajus A."/>
            <person name="Rouy Z."/>
            <person name="Martinez-Vaz B."/>
            <person name="Tiffin P."/>
            <person name="Young N.D."/>
            <person name="Sadowsky M.J."/>
        </authorList>
    </citation>
    <scope>NUCLEOTIDE SEQUENCE</scope>
    <source>
        <strain evidence="2">M1</strain>
    </source>
</reference>
<dbReference type="AlphaFoldDB" id="A0A6G1WE17"/>
<dbReference type="SUPFAM" id="SSF54427">
    <property type="entry name" value="NTF2-like"/>
    <property type="match status" value="1"/>
</dbReference>
<gene>
    <name evidence="2" type="ORF">GHJ91_01700</name>
</gene>
<dbReference type="RefSeq" id="WP_127659606.1">
    <property type="nucleotide sequence ID" value="NZ_CP140924.1"/>
</dbReference>
<name>A0A6G1WE17_9HYPH</name>
<organism evidence="2">
    <name type="scientific">Sinorhizobium medicae</name>
    <dbReference type="NCBI Taxonomy" id="110321"/>
    <lineage>
        <taxon>Bacteria</taxon>
        <taxon>Pseudomonadati</taxon>
        <taxon>Pseudomonadota</taxon>
        <taxon>Alphaproteobacteria</taxon>
        <taxon>Hyphomicrobiales</taxon>
        <taxon>Rhizobiaceae</taxon>
        <taxon>Sinorhizobium/Ensifer group</taxon>
        <taxon>Sinorhizobium</taxon>
    </lineage>
</organism>
<protein>
    <recommendedName>
        <fullName evidence="1">SnoaL-like domain-containing protein</fullName>
    </recommendedName>
</protein>
<dbReference type="Gene3D" id="3.10.450.50">
    <property type="match status" value="1"/>
</dbReference>
<accession>A0A6G1WE17</accession>
<feature type="domain" description="SnoaL-like" evidence="1">
    <location>
        <begin position="9"/>
        <end position="118"/>
    </location>
</feature>
<proteinExistence type="predicted"/>
<dbReference type="Pfam" id="PF12680">
    <property type="entry name" value="SnoaL_2"/>
    <property type="match status" value="1"/>
</dbReference>
<sequence>MTDAQTIASRFMEALNDRDFDTLSRLVDEDVAFDALSGERTLGAGSLRSWMMNYLRHFDENLSDIVLMRDAGGQRVAADATARGTYRETLAGFPDASGQAYSIASVFVFEIEDGLITRLSQYRNIRLFERELAG</sequence>
<dbReference type="NCBIfam" id="TIGR02096">
    <property type="entry name" value="ketosteroid isomerase-related protein"/>
    <property type="match status" value="1"/>
</dbReference>
<evidence type="ECO:0000313" key="2">
    <source>
        <dbReference type="EMBL" id="MQW67926.1"/>
    </source>
</evidence>
<dbReference type="InterPro" id="IPR037401">
    <property type="entry name" value="SnoaL-like"/>
</dbReference>
<comment type="caution">
    <text evidence="2">The sequence shown here is derived from an EMBL/GenBank/DDBJ whole genome shotgun (WGS) entry which is preliminary data.</text>
</comment>
<dbReference type="EMBL" id="WISB01000011">
    <property type="protein sequence ID" value="MQW67926.1"/>
    <property type="molecule type" value="Genomic_DNA"/>
</dbReference>
<dbReference type="InterPro" id="IPR032710">
    <property type="entry name" value="NTF2-like_dom_sf"/>
</dbReference>